<feature type="transmembrane region" description="Helical" evidence="6">
    <location>
        <begin position="574"/>
        <end position="593"/>
    </location>
</feature>
<feature type="transmembrane region" description="Helical" evidence="6">
    <location>
        <begin position="199"/>
        <end position="220"/>
    </location>
</feature>
<dbReference type="EMBL" id="CACRSY010000008">
    <property type="protein sequence ID" value="VYS94551.1"/>
    <property type="molecule type" value="Genomic_DNA"/>
</dbReference>
<dbReference type="PIRSF" id="PIRSF018968">
    <property type="entry name" value="ABC_permease_BceB"/>
    <property type="match status" value="1"/>
</dbReference>
<keyword evidence="3 6" id="KW-0812">Transmembrane</keyword>
<feature type="transmembrane region" description="Helical" evidence="6">
    <location>
        <begin position="111"/>
        <end position="132"/>
    </location>
</feature>
<feature type="transmembrane region" description="Helical" evidence="6">
    <location>
        <begin position="518"/>
        <end position="540"/>
    </location>
</feature>
<feature type="transmembrane region" description="Helical" evidence="6">
    <location>
        <begin position="20"/>
        <end position="37"/>
    </location>
</feature>
<keyword evidence="5 6" id="KW-0472">Membrane</keyword>
<accession>A0A6N2SQV4</accession>
<comment type="similarity">
    <text evidence="6">Belongs to the ABC-4 integral membrane protein family.</text>
</comment>
<dbReference type="GO" id="GO:0055085">
    <property type="term" value="P:transmembrane transport"/>
    <property type="evidence" value="ECO:0007669"/>
    <property type="project" value="UniProtKB-UniRule"/>
</dbReference>
<dbReference type="RefSeq" id="WP_156342188.1">
    <property type="nucleotide sequence ID" value="NZ_CACRSY010000008.1"/>
</dbReference>
<dbReference type="GO" id="GO:0005886">
    <property type="term" value="C:plasma membrane"/>
    <property type="evidence" value="ECO:0007669"/>
    <property type="project" value="UniProtKB-SubCell"/>
</dbReference>
<gene>
    <name evidence="8" type="primary">yxdM</name>
    <name evidence="8" type="ORF">BHLFYP23_02187</name>
</gene>
<proteinExistence type="inferred from homology"/>
<evidence type="ECO:0000256" key="3">
    <source>
        <dbReference type="ARBA" id="ARBA00022692"/>
    </source>
</evidence>
<keyword evidence="6" id="KW-0813">Transport</keyword>
<sequence length="638" mass="73069">MKLLSLSFSNFKRSVREYGMLILSLTFSIFVFFNFQSVIYSESMDVLENYNKEYIDIIVQAASVVFGVFLFFFIWYASNVFLNQRKKEIGIYIFMGLDNVRIGKMYMLESVFIGLFSLLAGIGTGVLFSKLFQMLLLKLSDISVDIKFSFSWEAILITAGMFLVIYGLMTLKSYHTLKTSSVLNLLSGAKQQEMQKEKWLITFLKIAGGVGILLFGYYLAWDTGDINSLGNALGAVVLVIVGVYLLFSGLIPAILRKLSGNKYYLYKKERTLWVNNLAFRMKKNYRTYAMVTVLMICSVTVMAISIAMKQRYEKITHFDQTYTYQVLSSEEKNGEEIAKGIEQENKVKFWNEMQVVMVEPSVVHSKYTYTAYGLVSFSDVKQAAKKAGLPFDYKELKDKQAIELSHEVLMDLSGDADENYKQKIGSETYDVIKADNTPYFGALQNDTKIFILSDKTFESLKNLGSITYFYNYRIKNMKNMEASRAYLNTLAQSSEDGQAFTGVNYTQIDGRQDSWIRVMYSLCIFMFVTLVLAAGSIIFLKIGNEVYEDKERYKTLEKMGIQKKSLRKSVRNEICFTYYCPFVLMMITSYFSVKALGNVMREDLFMVNIWSMGIILLVFTVICAISVYTAKKKLSLIS</sequence>
<dbReference type="InterPro" id="IPR027022">
    <property type="entry name" value="ABC_permease_BceB-typ"/>
</dbReference>
<keyword evidence="4 6" id="KW-1133">Transmembrane helix</keyword>
<comment type="subcellular location">
    <subcellularLocation>
        <location evidence="1 6">Cell membrane</location>
        <topology evidence="1 6">Multi-pass membrane protein</topology>
    </subcellularLocation>
</comment>
<feature type="transmembrane region" description="Helical" evidence="6">
    <location>
        <begin position="605"/>
        <end position="628"/>
    </location>
</feature>
<dbReference type="PANTHER" id="PTHR46795:SF3">
    <property type="entry name" value="ABC TRANSPORTER PERMEASE"/>
    <property type="match status" value="1"/>
</dbReference>
<evidence type="ECO:0000256" key="2">
    <source>
        <dbReference type="ARBA" id="ARBA00022475"/>
    </source>
</evidence>
<evidence type="ECO:0000313" key="8">
    <source>
        <dbReference type="EMBL" id="VYS94551.1"/>
    </source>
</evidence>
<dbReference type="InterPro" id="IPR052536">
    <property type="entry name" value="ABC-4_Integral_Memb_Prot"/>
</dbReference>
<feature type="domain" description="ABC3 transporter permease C-terminal" evidence="7">
    <location>
        <begin position="62"/>
        <end position="171"/>
    </location>
</feature>
<feature type="transmembrane region" description="Helical" evidence="6">
    <location>
        <begin position="152"/>
        <end position="171"/>
    </location>
</feature>
<feature type="transmembrane region" description="Helical" evidence="6">
    <location>
        <begin position="232"/>
        <end position="255"/>
    </location>
</feature>
<protein>
    <submittedName>
        <fullName evidence="8">ABC transporter permease protein YxdM</fullName>
    </submittedName>
</protein>
<dbReference type="PANTHER" id="PTHR46795">
    <property type="entry name" value="ABC TRANSPORTER PERMEASE-RELATED-RELATED"/>
    <property type="match status" value="1"/>
</dbReference>
<dbReference type="Pfam" id="PF02687">
    <property type="entry name" value="FtsX"/>
    <property type="match status" value="1"/>
</dbReference>
<dbReference type="AlphaFoldDB" id="A0A6N2SQV4"/>
<organism evidence="8">
    <name type="scientific">Blautia hansenii</name>
    <name type="common">Ruminococcus hansenii</name>
    <dbReference type="NCBI Taxonomy" id="1322"/>
    <lineage>
        <taxon>Bacteria</taxon>
        <taxon>Bacillati</taxon>
        <taxon>Bacillota</taxon>
        <taxon>Clostridia</taxon>
        <taxon>Lachnospirales</taxon>
        <taxon>Lachnospiraceae</taxon>
        <taxon>Blautia</taxon>
    </lineage>
</organism>
<evidence type="ECO:0000256" key="4">
    <source>
        <dbReference type="ARBA" id="ARBA00022989"/>
    </source>
</evidence>
<feature type="transmembrane region" description="Helical" evidence="6">
    <location>
        <begin position="288"/>
        <end position="308"/>
    </location>
</feature>
<name>A0A6N2SQV4_BLAHA</name>
<evidence type="ECO:0000256" key="1">
    <source>
        <dbReference type="ARBA" id="ARBA00004651"/>
    </source>
</evidence>
<dbReference type="InterPro" id="IPR003838">
    <property type="entry name" value="ABC3_permease_C"/>
</dbReference>
<evidence type="ECO:0000256" key="5">
    <source>
        <dbReference type="ARBA" id="ARBA00023136"/>
    </source>
</evidence>
<reference evidence="8" key="1">
    <citation type="submission" date="2019-11" db="EMBL/GenBank/DDBJ databases">
        <authorList>
            <person name="Feng L."/>
        </authorList>
    </citation>
    <scope>NUCLEOTIDE SEQUENCE</scope>
    <source>
        <strain evidence="8">BhanseniiLFYP23</strain>
    </source>
</reference>
<evidence type="ECO:0000256" key="6">
    <source>
        <dbReference type="PIRNR" id="PIRNR018968"/>
    </source>
</evidence>
<keyword evidence="2 6" id="KW-1003">Cell membrane</keyword>
<evidence type="ECO:0000259" key="7">
    <source>
        <dbReference type="Pfam" id="PF02687"/>
    </source>
</evidence>
<feature type="transmembrane region" description="Helical" evidence="6">
    <location>
        <begin position="57"/>
        <end position="77"/>
    </location>
</feature>